<sequence length="753" mass="82469">MSNVIHLRQKVQVTKVRGWGYATVVTIKGDNVVKHRDKTLVVKFPKDHIDALTVGSMWELSGKEKASGFKVNGFDIVEHQIEVETIKYIRPSGLLLARWISANIKGIGEVIARRLVRQKNLQKIIAEKNVTELRRIRGMNQTRTDNLIDQWPDDRLHETIEFLEEQSLPLSFGEKLVGLFADRAIERVKEQPFILAAMGLSFERTMEFVGRLGIPLDDEKIVAGVAQYVAVSHARKSGSTVIDDERIQSLCTDILAAFTPSNAADVAVQHGMLVKTSIGYQVYGTALMEQAVAHFLIKCHRRPRGAHAKSAAWEKSLSREKVVEALTEYEGSLDFELTGEQRVAIVSSVMAPVSCISGGAGTGKTTILKAILGVYEALSDGVPCSQLALSGRAAQRMSQSTGKEAKTIAKFIAECLKSKSSGIPAHLLFVIDEASMVDLLSMYRLTGLLPQATRILFVGDTAQLPPVSAGLVFHALKDTAIPFFNLSQVKRQGEESGIHTLATAVREGKAVMPEMVNRVFKDSSDCIIVHGSDLSRLVDFWQQAGGVESCIVLSPTRNGPLGVNSINEALQNACGLDRMALSYLDPYHGYIKWITPSGAMLLLGDAVLVTSNNYDEEANIRNGDLGVITEVYESSQPGTALGVMSINGKNIDITPNLLEKLELGYAVTIHKSQGSQWPTCFVMLPDDAINMFDQTLLYTAVTRPEQRLVLMGDERLIGTAVARGAMSSRRVTTLRQRILALSEMELAQVDLLA</sequence>
<dbReference type="EMBL" id="BMGJ01000005">
    <property type="protein sequence ID" value="GGD61626.1"/>
    <property type="molecule type" value="Genomic_DNA"/>
</dbReference>
<dbReference type="InterPro" id="IPR010994">
    <property type="entry name" value="RuvA_2-like"/>
</dbReference>
<evidence type="ECO:0000259" key="4">
    <source>
        <dbReference type="Pfam" id="PF14490"/>
    </source>
</evidence>
<keyword evidence="1" id="KW-0547">Nucleotide-binding</keyword>
<dbReference type="InterPro" id="IPR050534">
    <property type="entry name" value="Coronavir_polyprotein_1ab"/>
</dbReference>
<dbReference type="Gene3D" id="3.40.50.300">
    <property type="entry name" value="P-loop containing nucleotide triphosphate hydrolases"/>
    <property type="match status" value="2"/>
</dbReference>
<evidence type="ECO:0000256" key="1">
    <source>
        <dbReference type="ARBA" id="ARBA00022741"/>
    </source>
</evidence>
<dbReference type="InterPro" id="IPR027785">
    <property type="entry name" value="UvrD-like_helicase_C"/>
</dbReference>
<proteinExistence type="predicted"/>
<protein>
    <submittedName>
        <fullName evidence="5">ATP-dependent RecD-like DNA helicase</fullName>
    </submittedName>
</protein>
<evidence type="ECO:0000259" key="3">
    <source>
        <dbReference type="Pfam" id="PF13538"/>
    </source>
</evidence>
<keyword evidence="6" id="KW-1185">Reference proteome</keyword>
<dbReference type="InterPro" id="IPR029493">
    <property type="entry name" value="RecD2-like_HHH"/>
</dbReference>
<dbReference type="PANTHER" id="PTHR43788">
    <property type="entry name" value="DNA2/NAM7 HELICASE FAMILY MEMBER"/>
    <property type="match status" value="1"/>
</dbReference>
<dbReference type="InterPro" id="IPR027417">
    <property type="entry name" value="P-loop_NTPase"/>
</dbReference>
<evidence type="ECO:0000313" key="6">
    <source>
        <dbReference type="Proteomes" id="UP000614272"/>
    </source>
</evidence>
<dbReference type="Gene3D" id="2.30.30.940">
    <property type="match status" value="1"/>
</dbReference>
<dbReference type="Pfam" id="PF14490">
    <property type="entry name" value="HHH_RecD2"/>
    <property type="match status" value="1"/>
</dbReference>
<dbReference type="SUPFAM" id="SSF47781">
    <property type="entry name" value="RuvA domain 2-like"/>
    <property type="match status" value="1"/>
</dbReference>
<dbReference type="CDD" id="cd18809">
    <property type="entry name" value="SF1_C_RecD"/>
    <property type="match status" value="1"/>
</dbReference>
<evidence type="ECO:0000256" key="2">
    <source>
        <dbReference type="ARBA" id="ARBA00022840"/>
    </source>
</evidence>
<feature type="domain" description="ATP-dependent RecD2 DNA helicase-like helix-hairpin-helix" evidence="4">
    <location>
        <begin position="156"/>
        <end position="240"/>
    </location>
</feature>
<dbReference type="PANTHER" id="PTHR43788:SF6">
    <property type="entry name" value="DNA HELICASE B"/>
    <property type="match status" value="1"/>
</dbReference>
<name>A0ABQ1R8U9_9ALTE</name>
<evidence type="ECO:0000313" key="5">
    <source>
        <dbReference type="EMBL" id="GGD61626.1"/>
    </source>
</evidence>
<dbReference type="Pfam" id="PF13538">
    <property type="entry name" value="UvrD_C_2"/>
    <property type="match status" value="1"/>
</dbReference>
<dbReference type="SUPFAM" id="SSF52540">
    <property type="entry name" value="P-loop containing nucleoside triphosphate hydrolases"/>
    <property type="match status" value="2"/>
</dbReference>
<accession>A0ABQ1R8U9</accession>
<dbReference type="CDD" id="cd17933">
    <property type="entry name" value="DEXSc_RecD-like"/>
    <property type="match status" value="1"/>
</dbReference>
<dbReference type="RefSeq" id="WP_099033711.1">
    <property type="nucleotide sequence ID" value="NZ_BMGJ01000005.1"/>
</dbReference>
<dbReference type="Pfam" id="PF13604">
    <property type="entry name" value="AAA_30"/>
    <property type="match status" value="1"/>
</dbReference>
<organism evidence="5 6">
    <name type="scientific">Lacimicrobium alkaliphilum</name>
    <dbReference type="NCBI Taxonomy" id="1526571"/>
    <lineage>
        <taxon>Bacteria</taxon>
        <taxon>Pseudomonadati</taxon>
        <taxon>Pseudomonadota</taxon>
        <taxon>Gammaproteobacteria</taxon>
        <taxon>Alteromonadales</taxon>
        <taxon>Alteromonadaceae</taxon>
        <taxon>Lacimicrobium</taxon>
    </lineage>
</organism>
<gene>
    <name evidence="5" type="primary">recD2</name>
    <name evidence="5" type="ORF">GCM10011357_16190</name>
</gene>
<keyword evidence="2" id="KW-0067">ATP-binding</keyword>
<dbReference type="Proteomes" id="UP000614272">
    <property type="component" value="Unassembled WGS sequence"/>
</dbReference>
<feature type="domain" description="UvrD-like helicase C-terminal" evidence="3">
    <location>
        <begin position="664"/>
        <end position="711"/>
    </location>
</feature>
<reference evidence="6" key="1">
    <citation type="journal article" date="2019" name="Int. J. Syst. Evol. Microbiol.">
        <title>The Global Catalogue of Microorganisms (GCM) 10K type strain sequencing project: providing services to taxonomists for standard genome sequencing and annotation.</title>
        <authorList>
            <consortium name="The Broad Institute Genomics Platform"/>
            <consortium name="The Broad Institute Genome Sequencing Center for Infectious Disease"/>
            <person name="Wu L."/>
            <person name="Ma J."/>
        </authorList>
    </citation>
    <scope>NUCLEOTIDE SEQUENCE [LARGE SCALE GENOMIC DNA]</scope>
    <source>
        <strain evidence="6">CGMCC 1.12923</strain>
    </source>
</reference>
<comment type="caution">
    <text evidence="5">The sequence shown here is derived from an EMBL/GenBank/DDBJ whole genome shotgun (WGS) entry which is preliminary data.</text>
</comment>